<evidence type="ECO:0000313" key="1">
    <source>
        <dbReference type="EMBL" id="CVK32466.1"/>
    </source>
</evidence>
<dbReference type="KEGG" id="mema:MMAB1_1253"/>
<evidence type="ECO:0000313" key="2">
    <source>
        <dbReference type="Proteomes" id="UP000069850"/>
    </source>
</evidence>
<organism evidence="1 2">
    <name type="scientific">Methanoculleus bourgensis</name>
    <dbReference type="NCBI Taxonomy" id="83986"/>
    <lineage>
        <taxon>Archaea</taxon>
        <taxon>Methanobacteriati</taxon>
        <taxon>Methanobacteriota</taxon>
        <taxon>Stenosarchaea group</taxon>
        <taxon>Methanomicrobia</taxon>
        <taxon>Methanomicrobiales</taxon>
        <taxon>Methanomicrobiaceae</taxon>
        <taxon>Methanoculleus</taxon>
    </lineage>
</organism>
<protein>
    <submittedName>
        <fullName evidence="1">Uncharacterized protein</fullName>
    </submittedName>
</protein>
<dbReference type="EMBL" id="LT158599">
    <property type="protein sequence ID" value="CVK32466.1"/>
    <property type="molecule type" value="Genomic_DNA"/>
</dbReference>
<gene>
    <name evidence="1" type="ORF">MMAB1_1253</name>
</gene>
<sequence>MRPCKSDCPFQLLEMGKQYQHHRQGAQNIHSLNHIHLGMAISLDQKPIDEQIIFQRFPIWEFFLNFIPK</sequence>
<name>A0A0X3BJW8_9EURY</name>
<reference evidence="1 2" key="1">
    <citation type="submission" date="2016-01" db="EMBL/GenBank/DDBJ databases">
        <authorList>
            <person name="Manzoor S."/>
        </authorList>
    </citation>
    <scope>NUCLEOTIDE SEQUENCE [LARGE SCALE GENOMIC DNA]</scope>
    <source>
        <strain evidence="1">Methanoculleus sp MAB1</strain>
    </source>
</reference>
<dbReference type="Proteomes" id="UP000069850">
    <property type="component" value="Chromosome 1"/>
</dbReference>
<dbReference type="AlphaFoldDB" id="A0A0X3BJW8"/>
<proteinExistence type="predicted"/>
<accession>A0A0X3BJW8</accession>